<protein>
    <recommendedName>
        <fullName evidence="12">Aspartokinase</fullName>
        <ecNumber evidence="12">2.7.2.4</ecNumber>
    </recommendedName>
</protein>
<feature type="region of interest" description="Disordered" evidence="14">
    <location>
        <begin position="1"/>
        <end position="34"/>
    </location>
</feature>
<evidence type="ECO:0000256" key="9">
    <source>
        <dbReference type="ARBA" id="ARBA00023154"/>
    </source>
</evidence>
<dbReference type="Gene3D" id="3.40.1160.10">
    <property type="entry name" value="Acetylglutamate kinase-like"/>
    <property type="match status" value="1"/>
</dbReference>
<feature type="binding site" evidence="11">
    <location>
        <begin position="41"/>
        <end position="44"/>
    </location>
    <ligand>
        <name>ATP</name>
        <dbReference type="ChEBI" id="CHEBI:30616"/>
    </ligand>
</feature>
<dbReference type="Pfam" id="PF00696">
    <property type="entry name" value="AA_kinase"/>
    <property type="match status" value="1"/>
</dbReference>
<comment type="pathway">
    <text evidence="1 13">Amino-acid biosynthesis; L-lysine biosynthesis via DAP pathway; (S)-tetrahydrodipicolinate from L-aspartate: step 1/4.</text>
</comment>
<dbReference type="GO" id="GO:0005829">
    <property type="term" value="C:cytosol"/>
    <property type="evidence" value="ECO:0007669"/>
    <property type="project" value="TreeGrafter"/>
</dbReference>
<evidence type="ECO:0000256" key="8">
    <source>
        <dbReference type="ARBA" id="ARBA00022840"/>
    </source>
</evidence>
<dbReference type="InterPro" id="IPR005260">
    <property type="entry name" value="Asp_kin_monofn"/>
</dbReference>
<evidence type="ECO:0000256" key="5">
    <source>
        <dbReference type="ARBA" id="ARBA00022679"/>
    </source>
</evidence>
<evidence type="ECO:0000256" key="10">
    <source>
        <dbReference type="ARBA" id="ARBA00047872"/>
    </source>
</evidence>
<keyword evidence="6 11" id="KW-0547">Nucleotide-binding</keyword>
<feature type="domain" description="ACT" evidence="15">
    <location>
        <begin position="435"/>
        <end position="501"/>
    </location>
</feature>
<keyword evidence="8 11" id="KW-0067">ATP-binding</keyword>
<dbReference type="EC" id="2.7.2.4" evidence="12"/>
<dbReference type="GO" id="GO:0009090">
    <property type="term" value="P:homoserine biosynthetic process"/>
    <property type="evidence" value="ECO:0007669"/>
    <property type="project" value="TreeGrafter"/>
</dbReference>
<name>A0A917P5S2_9DEIO</name>
<dbReference type="InterPro" id="IPR036393">
    <property type="entry name" value="AceGlu_kinase-like_sf"/>
</dbReference>
<evidence type="ECO:0000313" key="17">
    <source>
        <dbReference type="Proteomes" id="UP000635726"/>
    </source>
</evidence>
<keyword evidence="13" id="KW-0028">Amino-acid biosynthesis</keyword>
<dbReference type="InterPro" id="IPR002912">
    <property type="entry name" value="ACT_dom"/>
</dbReference>
<evidence type="ECO:0000256" key="13">
    <source>
        <dbReference type="RuleBase" id="RU004249"/>
    </source>
</evidence>
<feature type="compositionally biased region" description="Basic and acidic residues" evidence="14">
    <location>
        <begin position="16"/>
        <end position="29"/>
    </location>
</feature>
<evidence type="ECO:0000313" key="16">
    <source>
        <dbReference type="EMBL" id="GGJ63119.1"/>
    </source>
</evidence>
<dbReference type="PANTHER" id="PTHR21499">
    <property type="entry name" value="ASPARTATE KINASE"/>
    <property type="match status" value="1"/>
</dbReference>
<dbReference type="NCBIfam" id="TIGR00657">
    <property type="entry name" value="asp_kinases"/>
    <property type="match status" value="1"/>
</dbReference>
<dbReference type="Pfam" id="PF22468">
    <property type="entry name" value="ACT_9"/>
    <property type="match status" value="2"/>
</dbReference>
<feature type="binding site" evidence="11">
    <location>
        <begin position="301"/>
        <end position="302"/>
    </location>
    <ligand>
        <name>ATP</name>
        <dbReference type="ChEBI" id="CHEBI:30616"/>
    </ligand>
</feature>
<dbReference type="EMBL" id="BMOE01000001">
    <property type="protein sequence ID" value="GGJ63119.1"/>
    <property type="molecule type" value="Genomic_DNA"/>
</dbReference>
<evidence type="ECO:0000256" key="2">
    <source>
        <dbReference type="ARBA" id="ARBA00004986"/>
    </source>
</evidence>
<keyword evidence="17" id="KW-1185">Reference proteome</keyword>
<dbReference type="GO" id="GO:0009089">
    <property type="term" value="P:lysine biosynthetic process via diaminopimelate"/>
    <property type="evidence" value="ECO:0007669"/>
    <property type="project" value="InterPro"/>
</dbReference>
<accession>A0A917P5S2</accession>
<evidence type="ECO:0000256" key="14">
    <source>
        <dbReference type="SAM" id="MobiDB-lite"/>
    </source>
</evidence>
<evidence type="ECO:0000256" key="6">
    <source>
        <dbReference type="ARBA" id="ARBA00022741"/>
    </source>
</evidence>
<dbReference type="SUPFAM" id="SSF55021">
    <property type="entry name" value="ACT-like"/>
    <property type="match status" value="2"/>
</dbReference>
<dbReference type="PANTHER" id="PTHR21499:SF3">
    <property type="entry name" value="ASPARTOKINASE"/>
    <property type="match status" value="1"/>
</dbReference>
<keyword evidence="9" id="KW-0457">Lysine biosynthesis</keyword>
<reference evidence="16" key="2">
    <citation type="submission" date="2020-09" db="EMBL/GenBank/DDBJ databases">
        <authorList>
            <person name="Sun Q."/>
            <person name="Ohkuma M."/>
        </authorList>
    </citation>
    <scope>NUCLEOTIDE SEQUENCE</scope>
    <source>
        <strain evidence="16">JCM 14371</strain>
    </source>
</reference>
<evidence type="ECO:0000256" key="1">
    <source>
        <dbReference type="ARBA" id="ARBA00004766"/>
    </source>
</evidence>
<dbReference type="NCBIfam" id="NF004938">
    <property type="entry name" value="PRK06291.1"/>
    <property type="match status" value="1"/>
</dbReference>
<dbReference type="Proteomes" id="UP000635726">
    <property type="component" value="Unassembled WGS sequence"/>
</dbReference>
<feature type="binding site" evidence="11">
    <location>
        <position position="276"/>
    </location>
    <ligand>
        <name>ATP</name>
        <dbReference type="ChEBI" id="CHEBI:30616"/>
    </ligand>
</feature>
<proteinExistence type="inferred from homology"/>
<dbReference type="InterPro" id="IPR001048">
    <property type="entry name" value="Asp/Glu/Uridylate_kinase"/>
</dbReference>
<sequence>MPSALRQPAPAAPHTRYHDRMTARPDDVHTPQPQPRLLVMKFGGTLMGSSAAIRHSASLVQRSTDRGTRVVVVVSAMTGVTNQLLRLADAAEAGDIAFANDEIAIMRNRHFTAAQELGAAPDSETVRDIREMHETLRQAVYGVYLLRELTPRSRDLIVSFGERLSAPLMTLALAQIGLRSHGLTGGQAGILTDSHFGNAKPLPSTYVRVKDRLEGLLGAGLTPVVAGFMGETEKGAISTLGRGGTDFSATIVGAALHADEVWAWKDVDGVMTADPRAVPLAQNISHLSYGEVMELAYFGAKVLHPLAVTPLQEHGIPLRIKSAADPDFAGTLVTADTVTDDGQSVKAVTAIKGVSIITVSGAGILGVPEVVADLFQTLARENITLLMVSQSSSMSNVSLAVQSASAERTVAALRTPLAGRSLEVEIQEGVAVLAIVGAGMRGTKGVAARLFGALATEDINILMISQGSSELNISVAIEEKDVDAATREVHANFGLNGPPKA</sequence>
<evidence type="ECO:0000256" key="12">
    <source>
        <dbReference type="RuleBase" id="RU003448"/>
    </source>
</evidence>
<evidence type="ECO:0000256" key="3">
    <source>
        <dbReference type="ARBA" id="ARBA00005139"/>
    </source>
</evidence>
<evidence type="ECO:0000256" key="7">
    <source>
        <dbReference type="ARBA" id="ARBA00022777"/>
    </source>
</evidence>
<organism evidence="16 17">
    <name type="scientific">Deinococcus aquiradiocola</name>
    <dbReference type="NCBI Taxonomy" id="393059"/>
    <lineage>
        <taxon>Bacteria</taxon>
        <taxon>Thermotogati</taxon>
        <taxon>Deinococcota</taxon>
        <taxon>Deinococci</taxon>
        <taxon>Deinococcales</taxon>
        <taxon>Deinococcaceae</taxon>
        <taxon>Deinococcus</taxon>
    </lineage>
</organism>
<comment type="similarity">
    <text evidence="4 12">Belongs to the aspartokinase family.</text>
</comment>
<comment type="catalytic activity">
    <reaction evidence="10 12">
        <text>L-aspartate + ATP = 4-phospho-L-aspartate + ADP</text>
        <dbReference type="Rhea" id="RHEA:23776"/>
        <dbReference type="ChEBI" id="CHEBI:29991"/>
        <dbReference type="ChEBI" id="CHEBI:30616"/>
        <dbReference type="ChEBI" id="CHEBI:57535"/>
        <dbReference type="ChEBI" id="CHEBI:456216"/>
        <dbReference type="EC" id="2.7.2.4"/>
    </reaction>
</comment>
<dbReference type="AlphaFoldDB" id="A0A917P5S2"/>
<dbReference type="FunFam" id="3.30.2130.10:FF:000001">
    <property type="entry name" value="Bifunctional aspartokinase/homoserine dehydrogenase"/>
    <property type="match status" value="1"/>
</dbReference>
<dbReference type="SUPFAM" id="SSF53633">
    <property type="entry name" value="Carbamate kinase-like"/>
    <property type="match status" value="1"/>
</dbReference>
<dbReference type="GO" id="GO:0005524">
    <property type="term" value="F:ATP binding"/>
    <property type="evidence" value="ECO:0007669"/>
    <property type="project" value="UniProtKB-KW"/>
</dbReference>
<feature type="binding site" evidence="11">
    <location>
        <position position="162"/>
    </location>
    <ligand>
        <name>substrate</name>
    </ligand>
</feature>
<evidence type="ECO:0000259" key="15">
    <source>
        <dbReference type="PROSITE" id="PS51671"/>
    </source>
</evidence>
<comment type="pathway">
    <text evidence="3 13">Amino-acid biosynthesis; L-threonine biosynthesis; L-threonine from L-aspartate: step 1/5.</text>
</comment>
<dbReference type="CDD" id="cd04892">
    <property type="entry name" value="ACT_AK-like_2"/>
    <property type="match status" value="1"/>
</dbReference>
<comment type="caution">
    <text evidence="16">The sequence shown here is derived from an EMBL/GenBank/DDBJ whole genome shotgun (WGS) entry which is preliminary data.</text>
</comment>
<gene>
    <name evidence="16" type="ORF">GCM10008939_03750</name>
</gene>
<evidence type="ECO:0000256" key="4">
    <source>
        <dbReference type="ARBA" id="ARBA00010122"/>
    </source>
</evidence>
<dbReference type="InterPro" id="IPR001341">
    <property type="entry name" value="Asp_kinase"/>
</dbReference>
<dbReference type="PROSITE" id="PS51671">
    <property type="entry name" value="ACT"/>
    <property type="match status" value="2"/>
</dbReference>
<dbReference type="InterPro" id="IPR045865">
    <property type="entry name" value="ACT-like_dom_sf"/>
</dbReference>
<keyword evidence="5 12" id="KW-0808">Transferase</keyword>
<dbReference type="Gene3D" id="3.30.2130.10">
    <property type="entry name" value="VC0802-like"/>
    <property type="match status" value="1"/>
</dbReference>
<keyword evidence="7 12" id="KW-0418">Kinase</keyword>
<dbReference type="NCBIfam" id="TIGR00656">
    <property type="entry name" value="asp_kin_monofn"/>
    <property type="match status" value="1"/>
</dbReference>
<comment type="pathway">
    <text evidence="2 13">Amino-acid biosynthesis; L-methionine biosynthesis via de novo pathway; L-homoserine from L-aspartate: step 1/3.</text>
</comment>
<evidence type="ECO:0000256" key="11">
    <source>
        <dbReference type="PIRSR" id="PIRSR000726-1"/>
    </source>
</evidence>
<dbReference type="GO" id="GO:0004072">
    <property type="term" value="F:aspartate kinase activity"/>
    <property type="evidence" value="ECO:0007669"/>
    <property type="project" value="UniProtKB-EC"/>
</dbReference>
<dbReference type="Gene3D" id="3.30.70.260">
    <property type="match status" value="1"/>
</dbReference>
<feature type="domain" description="ACT" evidence="15">
    <location>
        <begin position="359"/>
        <end position="429"/>
    </location>
</feature>
<reference evidence="16" key="1">
    <citation type="journal article" date="2014" name="Int. J. Syst. Evol. Microbiol.">
        <title>Complete genome sequence of Corynebacterium casei LMG S-19264T (=DSM 44701T), isolated from a smear-ripened cheese.</title>
        <authorList>
            <consortium name="US DOE Joint Genome Institute (JGI-PGF)"/>
            <person name="Walter F."/>
            <person name="Albersmeier A."/>
            <person name="Kalinowski J."/>
            <person name="Ruckert C."/>
        </authorList>
    </citation>
    <scope>NUCLEOTIDE SEQUENCE</scope>
    <source>
        <strain evidence="16">JCM 14371</strain>
    </source>
</reference>
<feature type="binding site" evidence="11">
    <location>
        <position position="81"/>
    </location>
    <ligand>
        <name>substrate</name>
    </ligand>
</feature>
<dbReference type="InterPro" id="IPR054352">
    <property type="entry name" value="ACT_Aspartokinase"/>
</dbReference>
<dbReference type="PIRSF" id="PIRSF000726">
    <property type="entry name" value="Asp_kin"/>
    <property type="match status" value="1"/>
</dbReference>